<dbReference type="Gene3D" id="3.40.50.2300">
    <property type="match status" value="2"/>
</dbReference>
<evidence type="ECO:0000259" key="4">
    <source>
        <dbReference type="PROSITE" id="PS50932"/>
    </source>
</evidence>
<dbReference type="PANTHER" id="PTHR30146">
    <property type="entry name" value="LACI-RELATED TRANSCRIPTIONAL REPRESSOR"/>
    <property type="match status" value="1"/>
</dbReference>
<keyword evidence="3" id="KW-0804">Transcription</keyword>
<dbReference type="Gene3D" id="1.10.260.40">
    <property type="entry name" value="lambda repressor-like DNA-binding domains"/>
    <property type="match status" value="1"/>
</dbReference>
<protein>
    <submittedName>
        <fullName evidence="5">LacI family DNA-binding transcriptional regulator</fullName>
    </submittedName>
</protein>
<dbReference type="InterPro" id="IPR000843">
    <property type="entry name" value="HTH_LacI"/>
</dbReference>
<sequence>MATIKDIAQKASVSAATVSRILNQDDTLSVTDETKQRVLKVAQELNYTKHLKNTVEKSISIGIFQWYSVFQELEDPYYQAIRVGIEKYCADHNIHVVRAFQSDCNYPDTLKDLQGLICIGKFNKSQIKSFQKLNSNTIFVDMKTPKIYCDTINLDFQQAVTEALDYLYDLGHRKIAYLGGKEVLADNSVYFEERKDTFINFCQEHSIDHESFIYEGDYSAESGYSMTKQMIADGDLPTAIFSASDPLAIGAMRALYENGYKIPDDISIIGFDDISVASFSNPPLTTIHTPAEFMGEYAAHYILLRTKEDSLEQQTPIRLTLPCNLIVRNSCAAPRKQS</sequence>
<dbReference type="Proteomes" id="UP001482154">
    <property type="component" value="Unassembled WGS sequence"/>
</dbReference>
<dbReference type="InterPro" id="IPR028082">
    <property type="entry name" value="Peripla_BP_I"/>
</dbReference>
<dbReference type="Pfam" id="PF00356">
    <property type="entry name" value="LacI"/>
    <property type="match status" value="1"/>
</dbReference>
<keyword evidence="1" id="KW-0805">Transcription regulation</keyword>
<dbReference type="PRINTS" id="PR00036">
    <property type="entry name" value="HTHLACI"/>
</dbReference>
<dbReference type="PROSITE" id="PS50932">
    <property type="entry name" value="HTH_LACI_2"/>
    <property type="match status" value="1"/>
</dbReference>
<dbReference type="GO" id="GO:0003677">
    <property type="term" value="F:DNA binding"/>
    <property type="evidence" value="ECO:0007669"/>
    <property type="project" value="UniProtKB-KW"/>
</dbReference>
<dbReference type="Pfam" id="PF13377">
    <property type="entry name" value="Peripla_BP_3"/>
    <property type="match status" value="1"/>
</dbReference>
<dbReference type="InterPro" id="IPR010982">
    <property type="entry name" value="Lambda_DNA-bd_dom_sf"/>
</dbReference>
<dbReference type="CDD" id="cd01544">
    <property type="entry name" value="PBP1_GalR"/>
    <property type="match status" value="1"/>
</dbReference>
<evidence type="ECO:0000313" key="6">
    <source>
        <dbReference type="Proteomes" id="UP001482154"/>
    </source>
</evidence>
<evidence type="ECO:0000256" key="1">
    <source>
        <dbReference type="ARBA" id="ARBA00023015"/>
    </source>
</evidence>
<evidence type="ECO:0000313" key="5">
    <source>
        <dbReference type="EMBL" id="MEQ2709887.1"/>
    </source>
</evidence>
<reference evidence="5 6" key="1">
    <citation type="submission" date="2024-04" db="EMBL/GenBank/DDBJ databases">
        <title>Human intestinal bacterial collection.</title>
        <authorList>
            <person name="Pauvert C."/>
            <person name="Hitch T.C.A."/>
            <person name="Clavel T."/>
        </authorList>
    </citation>
    <scope>NUCLEOTIDE SEQUENCE [LARGE SCALE GENOMIC DNA]</scope>
    <source>
        <strain evidence="5 6">CLA-AA-H249</strain>
    </source>
</reference>
<feature type="domain" description="HTH lacI-type" evidence="4">
    <location>
        <begin position="2"/>
        <end position="53"/>
    </location>
</feature>
<gene>
    <name evidence="5" type="ORF">AAAU51_01670</name>
</gene>
<evidence type="ECO:0000256" key="3">
    <source>
        <dbReference type="ARBA" id="ARBA00023163"/>
    </source>
</evidence>
<keyword evidence="6" id="KW-1185">Reference proteome</keyword>
<evidence type="ECO:0000256" key="2">
    <source>
        <dbReference type="ARBA" id="ARBA00023125"/>
    </source>
</evidence>
<comment type="caution">
    <text evidence="5">The sequence shown here is derived from an EMBL/GenBank/DDBJ whole genome shotgun (WGS) entry which is preliminary data.</text>
</comment>
<dbReference type="PANTHER" id="PTHR30146:SF149">
    <property type="entry name" value="HTH-TYPE TRANSCRIPTIONAL REGULATOR EBGR"/>
    <property type="match status" value="1"/>
</dbReference>
<organism evidence="5 6">
    <name type="scientific">Anaerostipes amylophilus</name>
    <dbReference type="NCBI Taxonomy" id="2981779"/>
    <lineage>
        <taxon>Bacteria</taxon>
        <taxon>Bacillati</taxon>
        <taxon>Bacillota</taxon>
        <taxon>Clostridia</taxon>
        <taxon>Lachnospirales</taxon>
        <taxon>Lachnospiraceae</taxon>
        <taxon>Anaerostipes</taxon>
    </lineage>
</organism>
<keyword evidence="2 5" id="KW-0238">DNA-binding</keyword>
<accession>A0ABV1ISM6</accession>
<name>A0ABV1ISM6_9FIRM</name>
<dbReference type="InterPro" id="IPR046335">
    <property type="entry name" value="LacI/GalR-like_sensor"/>
</dbReference>
<dbReference type="RefSeq" id="WP_349110145.1">
    <property type="nucleotide sequence ID" value="NZ_JBBNIN010000002.1"/>
</dbReference>
<dbReference type="CDD" id="cd01392">
    <property type="entry name" value="HTH_LacI"/>
    <property type="match status" value="1"/>
</dbReference>
<dbReference type="SMART" id="SM00354">
    <property type="entry name" value="HTH_LACI"/>
    <property type="match status" value="1"/>
</dbReference>
<dbReference type="SUPFAM" id="SSF53822">
    <property type="entry name" value="Periplasmic binding protein-like I"/>
    <property type="match status" value="1"/>
</dbReference>
<dbReference type="SUPFAM" id="SSF47413">
    <property type="entry name" value="lambda repressor-like DNA-binding domains"/>
    <property type="match status" value="1"/>
</dbReference>
<proteinExistence type="predicted"/>
<dbReference type="EMBL" id="JBBNIN010000002">
    <property type="protein sequence ID" value="MEQ2709887.1"/>
    <property type="molecule type" value="Genomic_DNA"/>
</dbReference>
<dbReference type="PROSITE" id="PS00356">
    <property type="entry name" value="HTH_LACI_1"/>
    <property type="match status" value="1"/>
</dbReference>